<protein>
    <submittedName>
        <fullName evidence="1">9927_t:CDS:1</fullName>
    </submittedName>
</protein>
<evidence type="ECO:0000313" key="1">
    <source>
        <dbReference type="EMBL" id="CAI2187633.1"/>
    </source>
</evidence>
<accession>A0A9W4T004</accession>
<dbReference type="EMBL" id="CAMKVN010004724">
    <property type="protein sequence ID" value="CAI2187633.1"/>
    <property type="molecule type" value="Genomic_DNA"/>
</dbReference>
<dbReference type="OrthoDB" id="511599at2759"/>
<dbReference type="Proteomes" id="UP001153678">
    <property type="component" value="Unassembled WGS sequence"/>
</dbReference>
<reference evidence="1" key="1">
    <citation type="submission" date="2022-08" db="EMBL/GenBank/DDBJ databases">
        <authorList>
            <person name="Kallberg Y."/>
            <person name="Tangrot J."/>
            <person name="Rosling A."/>
        </authorList>
    </citation>
    <scope>NUCLEOTIDE SEQUENCE</scope>
    <source>
        <strain evidence="1">Wild A</strain>
    </source>
</reference>
<dbReference type="AlphaFoldDB" id="A0A9W4T004"/>
<gene>
    <name evidence="1" type="ORF">FWILDA_LOCUS13178</name>
</gene>
<organism evidence="1 2">
    <name type="scientific">Funneliformis geosporum</name>
    <dbReference type="NCBI Taxonomy" id="1117311"/>
    <lineage>
        <taxon>Eukaryota</taxon>
        <taxon>Fungi</taxon>
        <taxon>Fungi incertae sedis</taxon>
        <taxon>Mucoromycota</taxon>
        <taxon>Glomeromycotina</taxon>
        <taxon>Glomeromycetes</taxon>
        <taxon>Glomerales</taxon>
        <taxon>Glomeraceae</taxon>
        <taxon>Funneliformis</taxon>
    </lineage>
</organism>
<name>A0A9W4T004_9GLOM</name>
<sequence length="262" mass="30053">MLDPSEGSLKYGLLAGKTDSSRMMICAFVPLEDLPKNQSRYYTVCDEHGTGMTTPIRLASRKVGRGVKAINFAFEEAFSFNNQLRRKLGNIDNKSDDPKWVKTLKAFKHNAKAYNVKYDRPMAIVYDNVSRLDSETIIFVSSVGSVPKIMETNQSIEIGDLTKEEYLVNKCKIKEETANSLYELVGGRFIDLMFVADEFLAVHAFKKLEYIKYLQFFDNIDEADEVLEKNVFAYHLRKNIVIFQSKSVELYIKIEADEFDVK</sequence>
<comment type="caution">
    <text evidence="1">The sequence shown here is derived from an EMBL/GenBank/DDBJ whole genome shotgun (WGS) entry which is preliminary data.</text>
</comment>
<keyword evidence="2" id="KW-1185">Reference proteome</keyword>
<proteinExistence type="predicted"/>
<evidence type="ECO:0000313" key="2">
    <source>
        <dbReference type="Proteomes" id="UP001153678"/>
    </source>
</evidence>